<dbReference type="Pfam" id="PF12728">
    <property type="entry name" value="HTH_17"/>
    <property type="match status" value="1"/>
</dbReference>
<dbReference type="InterPro" id="IPR041657">
    <property type="entry name" value="HTH_17"/>
</dbReference>
<dbReference type="STRING" id="249408.BOO71_0009007"/>
<feature type="domain" description="Helix-turn-helix" evidence="1">
    <location>
        <begin position="69"/>
        <end position="114"/>
    </location>
</feature>
<sequence length="123" mass="13690">MKRTEAYSLTAPPLGVGPGGGAVLTWPGTHRGLNTEIKFCLGLAMWRPRALFGRSTMTLSDQFHSLPMLLKVRQVADFTGTHERTVRRWIRDGRLGAVEHPSGLRVPRRALWRFLGLDLALSA</sequence>
<dbReference type="Proteomes" id="UP000186607">
    <property type="component" value="Unassembled WGS sequence"/>
</dbReference>
<accession>A0A1U7NWY5</accession>
<name>A0A1U7NWY5_9DEIO</name>
<evidence type="ECO:0000259" key="1">
    <source>
        <dbReference type="Pfam" id="PF12728"/>
    </source>
</evidence>
<protein>
    <recommendedName>
        <fullName evidence="1">Helix-turn-helix domain-containing protein</fullName>
    </recommendedName>
</protein>
<organism evidence="2 3">
    <name type="scientific">Deinococcus marmoris</name>
    <dbReference type="NCBI Taxonomy" id="249408"/>
    <lineage>
        <taxon>Bacteria</taxon>
        <taxon>Thermotogati</taxon>
        <taxon>Deinococcota</taxon>
        <taxon>Deinococci</taxon>
        <taxon>Deinococcales</taxon>
        <taxon>Deinococcaceae</taxon>
        <taxon>Deinococcus</taxon>
    </lineage>
</organism>
<keyword evidence="3" id="KW-1185">Reference proteome</keyword>
<reference evidence="2 3" key="1">
    <citation type="submission" date="2017-01" db="EMBL/GenBank/DDBJ databases">
        <title>Genome Analysis of Deinococcus marmoris KOPRI26562.</title>
        <authorList>
            <person name="Kim J.H."/>
            <person name="Oh H.-M."/>
        </authorList>
    </citation>
    <scope>NUCLEOTIDE SEQUENCE [LARGE SCALE GENOMIC DNA]</scope>
    <source>
        <strain evidence="2 3">KOPRI26562</strain>
    </source>
</reference>
<dbReference type="SUPFAM" id="SSF46955">
    <property type="entry name" value="Putative DNA-binding domain"/>
    <property type="match status" value="1"/>
</dbReference>
<gene>
    <name evidence="2" type="ORF">BOO71_0009007</name>
</gene>
<evidence type="ECO:0000313" key="2">
    <source>
        <dbReference type="EMBL" id="OLV17424.1"/>
    </source>
</evidence>
<dbReference type="InterPro" id="IPR009061">
    <property type="entry name" value="DNA-bd_dom_put_sf"/>
</dbReference>
<dbReference type="EMBL" id="MSTI01000102">
    <property type="protein sequence ID" value="OLV17424.1"/>
    <property type="molecule type" value="Genomic_DNA"/>
</dbReference>
<evidence type="ECO:0000313" key="3">
    <source>
        <dbReference type="Proteomes" id="UP000186607"/>
    </source>
</evidence>
<dbReference type="AlphaFoldDB" id="A0A1U7NWY5"/>
<comment type="caution">
    <text evidence="2">The sequence shown here is derived from an EMBL/GenBank/DDBJ whole genome shotgun (WGS) entry which is preliminary data.</text>
</comment>
<proteinExistence type="predicted"/>